<gene>
    <name evidence="1" type="ORF">I4F81_002692</name>
</gene>
<evidence type="ECO:0000313" key="2">
    <source>
        <dbReference type="Proteomes" id="UP000798662"/>
    </source>
</evidence>
<accession>A0ACC3BQD3</accession>
<evidence type="ECO:0000313" key="1">
    <source>
        <dbReference type="EMBL" id="KAK1860102.1"/>
    </source>
</evidence>
<dbReference type="Proteomes" id="UP000798662">
    <property type="component" value="Chromosome 1"/>
</dbReference>
<reference evidence="1" key="1">
    <citation type="submission" date="2019-11" db="EMBL/GenBank/DDBJ databases">
        <title>Nori genome reveals adaptations in red seaweeds to the harsh intertidal environment.</title>
        <authorList>
            <person name="Wang D."/>
            <person name="Mao Y."/>
        </authorList>
    </citation>
    <scope>NUCLEOTIDE SEQUENCE</scope>
    <source>
        <tissue evidence="1">Gametophyte</tissue>
    </source>
</reference>
<name>A0ACC3BQD3_PYRYE</name>
<sequence>MGRKVAGCVPVLIDAATSTPSVLLVRSRWSAAIWLFPKGGVDGGESAKAAARRETLEEAGVAEEVWGRKLGVWEFVWTRQKQKMWLLRVTDVHDSHLKKWKEAL</sequence>
<organism evidence="1 2">
    <name type="scientific">Pyropia yezoensis</name>
    <name type="common">Susabi-nori</name>
    <name type="synonym">Porphyra yezoensis</name>
    <dbReference type="NCBI Taxonomy" id="2788"/>
    <lineage>
        <taxon>Eukaryota</taxon>
        <taxon>Rhodophyta</taxon>
        <taxon>Bangiophyceae</taxon>
        <taxon>Bangiales</taxon>
        <taxon>Bangiaceae</taxon>
        <taxon>Pyropia</taxon>
    </lineage>
</organism>
<proteinExistence type="predicted"/>
<protein>
    <submittedName>
        <fullName evidence="1">Uncharacterized protein</fullName>
    </submittedName>
</protein>
<keyword evidence="2" id="KW-1185">Reference proteome</keyword>
<dbReference type="EMBL" id="CM020618">
    <property type="protein sequence ID" value="KAK1860102.1"/>
    <property type="molecule type" value="Genomic_DNA"/>
</dbReference>
<comment type="caution">
    <text evidence="1">The sequence shown here is derived from an EMBL/GenBank/DDBJ whole genome shotgun (WGS) entry which is preliminary data.</text>
</comment>